<dbReference type="Pfam" id="PF05698">
    <property type="entry name" value="Trigger_C"/>
    <property type="match status" value="1"/>
</dbReference>
<evidence type="ECO:0000256" key="2">
    <source>
        <dbReference type="ARBA" id="ARBA00023235"/>
    </source>
</evidence>
<gene>
    <name evidence="4" type="ORF">NCTC10168_00273</name>
</gene>
<reference evidence="4 5" key="1">
    <citation type="submission" date="2019-01" db="EMBL/GenBank/DDBJ databases">
        <authorList>
            <consortium name="Pathogen Informatics"/>
        </authorList>
    </citation>
    <scope>NUCLEOTIDE SEQUENCE [LARGE SCALE GENOMIC DNA]</scope>
    <source>
        <strain evidence="4 5">NCTC10168</strain>
    </source>
</reference>
<dbReference type="RefSeq" id="WP_165255931.1">
    <property type="nucleotide sequence ID" value="NZ_LR215037.1"/>
</dbReference>
<dbReference type="Proteomes" id="UP000290243">
    <property type="component" value="Chromosome"/>
</dbReference>
<dbReference type="KEGG" id="mmau:NCTC10168_00273"/>
<dbReference type="AlphaFoldDB" id="A0A449B458"/>
<dbReference type="EMBL" id="LR215037">
    <property type="protein sequence ID" value="VEU75355.1"/>
    <property type="molecule type" value="Genomic_DNA"/>
</dbReference>
<keyword evidence="1" id="KW-0697">Rotamase</keyword>
<dbReference type="SUPFAM" id="SSF109998">
    <property type="entry name" value="Triger factor/SurA peptide-binding domain-like"/>
    <property type="match status" value="1"/>
</dbReference>
<dbReference type="GO" id="GO:0006457">
    <property type="term" value="P:protein folding"/>
    <property type="evidence" value="ECO:0007669"/>
    <property type="project" value="InterPro"/>
</dbReference>
<sequence length="404" mass="47311">MVNFKTKKIFIDFQDELLNKEKNEALMTAIATNQKIRMEDINKIALNGYVKKQTDTLIKEINTESPKSLILQPILNIIEEKENAIKAELSISYYLFSDLNKVDLENSKIELEYQQPPVEYLDEIYNNMVNNYTLLKESKEAIKQDDFITFDADIYFADQLVKQEKNIEIEVKQTNDFSINNLVIGKNKNELIETNAPDGTFWKITINKILRPTVTKLTNENISEIRLSGVNSLEDFKNKIYYDTRKENVQLYLLKFYENAINSITNKNEFNIPEENINYNTNLNIDNYLMQLMPEHRQSILEEFKNKTQNAKNMLETARMQAISSFNISITENAILTRTKIEVTDEEAQDKFNKLKESIASNNPNMSIENVKRMLKHQKCALYLIKIWDKELYEKVSKDIELDV</sequence>
<evidence type="ECO:0000259" key="3">
    <source>
        <dbReference type="Pfam" id="PF05698"/>
    </source>
</evidence>
<dbReference type="InterPro" id="IPR037041">
    <property type="entry name" value="Trigger_fac_C_sf"/>
</dbReference>
<protein>
    <submittedName>
        <fullName evidence="4">Trigger factor</fullName>
    </submittedName>
</protein>
<evidence type="ECO:0000256" key="1">
    <source>
        <dbReference type="ARBA" id="ARBA00023110"/>
    </source>
</evidence>
<feature type="domain" description="Trigger factor C-terminal" evidence="3">
    <location>
        <begin position="232"/>
        <end position="380"/>
    </location>
</feature>
<accession>A0A449B458</accession>
<organism evidence="4 5">
    <name type="scientific">Mycoplasmopsis maculosa</name>
    <dbReference type="NCBI Taxonomy" id="114885"/>
    <lineage>
        <taxon>Bacteria</taxon>
        <taxon>Bacillati</taxon>
        <taxon>Mycoplasmatota</taxon>
        <taxon>Mycoplasmoidales</taxon>
        <taxon>Metamycoplasmataceae</taxon>
        <taxon>Mycoplasmopsis</taxon>
    </lineage>
</organism>
<evidence type="ECO:0000313" key="4">
    <source>
        <dbReference type="EMBL" id="VEU75355.1"/>
    </source>
</evidence>
<dbReference type="Gene3D" id="1.10.3120.10">
    <property type="entry name" value="Trigger factor, C-terminal domain"/>
    <property type="match status" value="1"/>
</dbReference>
<keyword evidence="5" id="KW-1185">Reference proteome</keyword>
<name>A0A449B458_9BACT</name>
<dbReference type="GO" id="GO:0003755">
    <property type="term" value="F:peptidyl-prolyl cis-trans isomerase activity"/>
    <property type="evidence" value="ECO:0007669"/>
    <property type="project" value="UniProtKB-KW"/>
</dbReference>
<proteinExistence type="predicted"/>
<evidence type="ECO:0000313" key="5">
    <source>
        <dbReference type="Proteomes" id="UP000290243"/>
    </source>
</evidence>
<dbReference type="InterPro" id="IPR008880">
    <property type="entry name" value="Trigger_fac_C"/>
</dbReference>
<dbReference type="InterPro" id="IPR027304">
    <property type="entry name" value="Trigger_fact/SurA_dom_sf"/>
</dbReference>
<keyword evidence="2" id="KW-0413">Isomerase</keyword>
<dbReference type="GO" id="GO:0015031">
    <property type="term" value="P:protein transport"/>
    <property type="evidence" value="ECO:0007669"/>
    <property type="project" value="InterPro"/>
</dbReference>
<dbReference type="NCBIfam" id="NF045969">
    <property type="entry name" value="trig_like_plasma"/>
    <property type="match status" value="1"/>
</dbReference>